<sequence length="221" mass="24700">MGRPGALANLGNSVLACLPPGRPSFECGSRSGLFVATGASSWRQSSPSVRIGSCARRPARLLRHTDRRREQVQGCDFYADYETTMVKVYARVLCADMEYKTLSIDASASSSDVVRLLLSKFKMKHRDPNLFYLTMEVWVRKTGIPIRTIMVLDDEARPVELQSCHPKGDSNCLMAGSLYKSLLVSERTTAEEVVQLVLHCYNSSDRGSKYSLYEVCPIKNY</sequence>
<reference evidence="1" key="1">
    <citation type="submission" date="2020-05" db="EMBL/GenBank/DDBJ databases">
        <title>Large-scale comparative analyses of tick genomes elucidate their genetic diversity and vector capacities.</title>
        <authorList>
            <person name="Jia N."/>
            <person name="Wang J."/>
            <person name="Shi W."/>
            <person name="Du L."/>
            <person name="Sun Y."/>
            <person name="Zhan W."/>
            <person name="Jiang J."/>
            <person name="Wang Q."/>
            <person name="Zhang B."/>
            <person name="Ji P."/>
            <person name="Sakyi L.B."/>
            <person name="Cui X."/>
            <person name="Yuan T."/>
            <person name="Jiang B."/>
            <person name="Yang W."/>
            <person name="Lam T.T.-Y."/>
            <person name="Chang Q."/>
            <person name="Ding S."/>
            <person name="Wang X."/>
            <person name="Zhu J."/>
            <person name="Ruan X."/>
            <person name="Zhao L."/>
            <person name="Wei J."/>
            <person name="Que T."/>
            <person name="Du C."/>
            <person name="Cheng J."/>
            <person name="Dai P."/>
            <person name="Han X."/>
            <person name="Huang E."/>
            <person name="Gao Y."/>
            <person name="Liu J."/>
            <person name="Shao H."/>
            <person name="Ye R."/>
            <person name="Li L."/>
            <person name="Wei W."/>
            <person name="Wang X."/>
            <person name="Wang C."/>
            <person name="Yang T."/>
            <person name="Huo Q."/>
            <person name="Li W."/>
            <person name="Guo W."/>
            <person name="Chen H."/>
            <person name="Zhou L."/>
            <person name="Ni X."/>
            <person name="Tian J."/>
            <person name="Zhou Y."/>
            <person name="Sheng Y."/>
            <person name="Liu T."/>
            <person name="Pan Y."/>
            <person name="Xia L."/>
            <person name="Li J."/>
            <person name="Zhao F."/>
            <person name="Cao W."/>
        </authorList>
    </citation>
    <scope>NUCLEOTIDE SEQUENCE</scope>
    <source>
        <strain evidence="1">Hyas-2018</strain>
    </source>
</reference>
<accession>A0ACB7TPT0</accession>
<evidence type="ECO:0000313" key="2">
    <source>
        <dbReference type="Proteomes" id="UP000821845"/>
    </source>
</evidence>
<evidence type="ECO:0000313" key="1">
    <source>
        <dbReference type="EMBL" id="KAH6948168.1"/>
    </source>
</evidence>
<name>A0ACB7TPT0_HYAAI</name>
<dbReference type="EMBL" id="CM023481">
    <property type="protein sequence ID" value="KAH6948168.1"/>
    <property type="molecule type" value="Genomic_DNA"/>
</dbReference>
<protein>
    <submittedName>
        <fullName evidence="1">Uncharacterized protein</fullName>
    </submittedName>
</protein>
<organism evidence="1 2">
    <name type="scientific">Hyalomma asiaticum</name>
    <name type="common">Tick</name>
    <dbReference type="NCBI Taxonomy" id="266040"/>
    <lineage>
        <taxon>Eukaryota</taxon>
        <taxon>Metazoa</taxon>
        <taxon>Ecdysozoa</taxon>
        <taxon>Arthropoda</taxon>
        <taxon>Chelicerata</taxon>
        <taxon>Arachnida</taxon>
        <taxon>Acari</taxon>
        <taxon>Parasitiformes</taxon>
        <taxon>Ixodida</taxon>
        <taxon>Ixodoidea</taxon>
        <taxon>Ixodidae</taxon>
        <taxon>Hyalomminae</taxon>
        <taxon>Hyalomma</taxon>
    </lineage>
</organism>
<dbReference type="Proteomes" id="UP000821845">
    <property type="component" value="Chromosome 1"/>
</dbReference>
<gene>
    <name evidence="1" type="ORF">HPB50_023118</name>
</gene>
<proteinExistence type="predicted"/>
<comment type="caution">
    <text evidence="1">The sequence shown here is derived from an EMBL/GenBank/DDBJ whole genome shotgun (WGS) entry which is preliminary data.</text>
</comment>
<keyword evidence="2" id="KW-1185">Reference proteome</keyword>